<evidence type="ECO:0000313" key="1">
    <source>
        <dbReference type="EMBL" id="SHJ56918.1"/>
    </source>
</evidence>
<reference evidence="1 2" key="1">
    <citation type="submission" date="2016-11" db="EMBL/GenBank/DDBJ databases">
        <authorList>
            <person name="Varghese N."/>
            <person name="Submissions S."/>
        </authorList>
    </citation>
    <scope>NUCLEOTIDE SEQUENCE [LARGE SCALE GENOMIC DNA]</scope>
    <source>
        <strain evidence="1 2">DSM 29620</strain>
    </source>
</reference>
<dbReference type="Proteomes" id="UP000324252">
    <property type="component" value="Unassembled WGS sequence"/>
</dbReference>
<name>A0A1H0BFM9_9RHOB</name>
<dbReference type="EMBL" id="FQZZ01000001">
    <property type="protein sequence ID" value="SHJ56918.1"/>
    <property type="molecule type" value="Genomic_DNA"/>
</dbReference>
<dbReference type="AlphaFoldDB" id="A0A1H0BFM9"/>
<sequence length="124" mass="12947">MRRGGAIASRPGIAARCLRLVLGPGLIALILAAPQAARAETAAECAAFWRAVAAEQRAMPGFDVPPDDAAALAAEFAALAGTVARDRVGGYRLLYRGLVDGDRQSTDLFSRIAERCDALLAPGR</sequence>
<proteinExistence type="predicted"/>
<accession>A0A1H0BFM9</accession>
<keyword evidence="2" id="KW-1185">Reference proteome</keyword>
<evidence type="ECO:0000313" key="2">
    <source>
        <dbReference type="Proteomes" id="UP000324252"/>
    </source>
</evidence>
<organism evidence="1 2">
    <name type="scientific">Lutimaribacter pacificus</name>
    <dbReference type="NCBI Taxonomy" id="391948"/>
    <lineage>
        <taxon>Bacteria</taxon>
        <taxon>Pseudomonadati</taxon>
        <taxon>Pseudomonadota</taxon>
        <taxon>Alphaproteobacteria</taxon>
        <taxon>Rhodobacterales</taxon>
        <taxon>Roseobacteraceae</taxon>
        <taxon>Lutimaribacter</taxon>
    </lineage>
</organism>
<gene>
    <name evidence="1" type="ORF">SAMN05444142_101667</name>
</gene>
<protein>
    <submittedName>
        <fullName evidence="1">Uncharacterized protein</fullName>
    </submittedName>
</protein>